<dbReference type="PROSITE" id="PS50110">
    <property type="entry name" value="RESPONSE_REGULATORY"/>
    <property type="match status" value="1"/>
</dbReference>
<feature type="modified residue" description="4-aspartylphosphate" evidence="1">
    <location>
        <position position="52"/>
    </location>
</feature>
<reference evidence="3" key="1">
    <citation type="submission" date="2018-04" db="EMBL/GenBank/DDBJ databases">
        <title>Draft genome sequence of the Candidatus Spirobacillus cienkowskii, a pathogen of freshwater Daphnia species, reconstructed from hemolymph metagenomic reads.</title>
        <authorList>
            <person name="Bresciani L."/>
            <person name="Lemos L.N."/>
            <person name="Wale N."/>
            <person name="Lin J.Y."/>
            <person name="Fernandes G.R."/>
            <person name="Duffy M.A."/>
            <person name="Rodrigues J.M."/>
        </authorList>
    </citation>
    <scope>NUCLEOTIDE SEQUENCE [LARGE SCALE GENOMIC DNA]</scope>
    <source>
        <strain evidence="3">Binning01</strain>
    </source>
</reference>
<evidence type="ECO:0000256" key="1">
    <source>
        <dbReference type="PROSITE-ProRule" id="PRU00169"/>
    </source>
</evidence>
<name>A0A369KV26_9BACT</name>
<dbReference type="Gene3D" id="3.40.50.2300">
    <property type="match status" value="1"/>
</dbReference>
<evidence type="ECO:0000259" key="2">
    <source>
        <dbReference type="PROSITE" id="PS50110"/>
    </source>
</evidence>
<comment type="caution">
    <text evidence="3">The sequence shown here is derived from an EMBL/GenBank/DDBJ whole genome shotgun (WGS) entry which is preliminary data.</text>
</comment>
<dbReference type="InterPro" id="IPR011006">
    <property type="entry name" value="CheY-like_superfamily"/>
</dbReference>
<evidence type="ECO:0000313" key="4">
    <source>
        <dbReference type="Proteomes" id="UP000253934"/>
    </source>
</evidence>
<keyword evidence="1" id="KW-0597">Phosphoprotein</keyword>
<protein>
    <submittedName>
        <fullName evidence="3">Response regulator</fullName>
    </submittedName>
</protein>
<dbReference type="EMBL" id="QOVW01000043">
    <property type="protein sequence ID" value="RDB36687.1"/>
    <property type="molecule type" value="Genomic_DNA"/>
</dbReference>
<keyword evidence="4" id="KW-1185">Reference proteome</keyword>
<dbReference type="SUPFAM" id="SSF52172">
    <property type="entry name" value="CheY-like"/>
    <property type="match status" value="1"/>
</dbReference>
<gene>
    <name evidence="3" type="ORF">DCC88_03805</name>
</gene>
<evidence type="ECO:0000313" key="3">
    <source>
        <dbReference type="EMBL" id="RDB36687.1"/>
    </source>
</evidence>
<dbReference type="Proteomes" id="UP000253934">
    <property type="component" value="Unassembled WGS sequence"/>
</dbReference>
<dbReference type="GO" id="GO:0000160">
    <property type="term" value="P:phosphorelay signal transduction system"/>
    <property type="evidence" value="ECO:0007669"/>
    <property type="project" value="InterPro"/>
</dbReference>
<dbReference type="AlphaFoldDB" id="A0A369KV26"/>
<dbReference type="InterPro" id="IPR001789">
    <property type="entry name" value="Sig_transdc_resp-reg_receiver"/>
</dbReference>
<organism evidence="3 4">
    <name type="scientific">Spirobacillus cienkowskii</name>
    <dbReference type="NCBI Taxonomy" id="495820"/>
    <lineage>
        <taxon>Bacteria</taxon>
        <taxon>Pseudomonadati</taxon>
        <taxon>Bdellovibrionota</taxon>
        <taxon>Oligoflexia</taxon>
        <taxon>Silvanigrellales</taxon>
        <taxon>Spirobacillus</taxon>
    </lineage>
</organism>
<feature type="domain" description="Response regulatory" evidence="2">
    <location>
        <begin position="2"/>
        <end position="117"/>
    </location>
</feature>
<sequence>MKLLLIDDDSDLLEMTSKRFIRKGFQTEISLNLTKAKEILNNNSDIKCIICDLFLLDGENGIDFFESETIKKFDGKFILATGDDTADSRIEKYKQSHKNFTCFQKPYSIEEVIKFIE</sequence>
<proteinExistence type="predicted"/>
<accession>A0A369KV26</accession>